<dbReference type="AlphaFoldDB" id="A0A4P8XXQ7"/>
<dbReference type="KEGG" id="ruj:E5Z56_06095"/>
<feature type="transmembrane region" description="Helical" evidence="6">
    <location>
        <begin position="48"/>
        <end position="72"/>
    </location>
</feature>
<dbReference type="Proteomes" id="UP000301475">
    <property type="component" value="Chromosome"/>
</dbReference>
<feature type="transmembrane region" description="Helical" evidence="6">
    <location>
        <begin position="92"/>
        <end position="112"/>
    </location>
</feature>
<dbReference type="RefSeq" id="WP_138157034.1">
    <property type="nucleotide sequence ID" value="NZ_CP039381.1"/>
</dbReference>
<evidence type="ECO:0000313" key="8">
    <source>
        <dbReference type="Proteomes" id="UP000301475"/>
    </source>
</evidence>
<gene>
    <name evidence="7" type="ORF">E5Z56_06095</name>
</gene>
<keyword evidence="8" id="KW-1185">Reference proteome</keyword>
<evidence type="ECO:0000313" key="7">
    <source>
        <dbReference type="EMBL" id="QCT06959.1"/>
    </source>
</evidence>
<dbReference type="OrthoDB" id="8609648at2"/>
<feature type="transmembrane region" description="Helical" evidence="6">
    <location>
        <begin position="185"/>
        <end position="207"/>
    </location>
</feature>
<keyword evidence="2" id="KW-1003">Cell membrane</keyword>
<feature type="transmembrane region" description="Helical" evidence="6">
    <location>
        <begin position="124"/>
        <end position="144"/>
    </location>
</feature>
<sequence length="520" mass="59052">MKLERTKNATRNIIFGVALKLYQIVLPFVMRTVMIYTIGVQYLGLNSLFTSILQVLNIAELGVGSAMVFSMYEPITKDDNKTICALMNLYKWYYRIIGGVILVFGLILLPFIPNLISGKVPSDMNVYVLYLLNLLATVFTYWLFAFRNSILQAYQRTDVTSKVTLGTDTFKYLLQVVGLCVFHNYYYYVIALLVSQILANVITAYFSKKMYPQYDPMGKLPKSEVKKINRRIKDLFTSKLGGTIVNSADTIVISAFLGLTALAIYQNYFFVITSLIALMTMVYSACLAGIGNSIIVETLEKNLNDLKKFTALIVWVSTVCTSCLLCLYQPFIAFWVGKDLQMEYSIVICICIYFFIYEINQLLNMYKDAAGLWHKDRFRPLVTALANLAMNIIMVQFWGLYGVVLSTVISTLVIGMPWLIHNLFTVLFKKEHMVDYLKLLFTFAIVGGIICAVTNIVCNLITFSSDLVTLVVRGIVCVVISNVLFIAVFRKNKRFGEAIYLIEKMFKGKLPLHKILPKNN</sequence>
<dbReference type="PANTHER" id="PTHR30250">
    <property type="entry name" value="PST FAMILY PREDICTED COLANIC ACID TRANSPORTER"/>
    <property type="match status" value="1"/>
</dbReference>
<feature type="transmembrane region" description="Helical" evidence="6">
    <location>
        <begin position="440"/>
        <end position="464"/>
    </location>
</feature>
<dbReference type="InterPro" id="IPR050833">
    <property type="entry name" value="Poly_Biosynth_Transport"/>
</dbReference>
<dbReference type="InterPro" id="IPR002797">
    <property type="entry name" value="Polysacc_synth"/>
</dbReference>
<proteinExistence type="predicted"/>
<comment type="subcellular location">
    <subcellularLocation>
        <location evidence="1">Cell membrane</location>
        <topology evidence="1">Multi-pass membrane protein</topology>
    </subcellularLocation>
</comment>
<keyword evidence="3 6" id="KW-0812">Transmembrane</keyword>
<organism evidence="7 8">
    <name type="scientific">Ruminococcus bovis</name>
    <dbReference type="NCBI Taxonomy" id="2564099"/>
    <lineage>
        <taxon>Bacteria</taxon>
        <taxon>Bacillati</taxon>
        <taxon>Bacillota</taxon>
        <taxon>Clostridia</taxon>
        <taxon>Eubacteriales</taxon>
        <taxon>Oscillospiraceae</taxon>
        <taxon>Ruminococcus</taxon>
    </lineage>
</organism>
<evidence type="ECO:0000256" key="4">
    <source>
        <dbReference type="ARBA" id="ARBA00022989"/>
    </source>
</evidence>
<feature type="transmembrane region" description="Helical" evidence="6">
    <location>
        <begin position="381"/>
        <end position="401"/>
    </location>
</feature>
<name>A0A4P8XXQ7_9FIRM</name>
<feature type="transmembrane region" description="Helical" evidence="6">
    <location>
        <begin position="342"/>
        <end position="360"/>
    </location>
</feature>
<reference evidence="7 8" key="1">
    <citation type="submission" date="2019-04" db="EMBL/GenBank/DDBJ databases">
        <authorList>
            <person name="Embree M."/>
            <person name="Gaffney J.R."/>
        </authorList>
    </citation>
    <scope>NUCLEOTIDE SEQUENCE [LARGE SCALE GENOMIC DNA]</scope>
    <source>
        <strain evidence="7 8">JE7A12</strain>
    </source>
</reference>
<keyword evidence="4 6" id="KW-1133">Transmembrane helix</keyword>
<dbReference type="GO" id="GO:0005886">
    <property type="term" value="C:plasma membrane"/>
    <property type="evidence" value="ECO:0007669"/>
    <property type="project" value="UniProtKB-SubCell"/>
</dbReference>
<accession>A0A4P8XXQ7</accession>
<evidence type="ECO:0000256" key="3">
    <source>
        <dbReference type="ARBA" id="ARBA00022692"/>
    </source>
</evidence>
<feature type="transmembrane region" description="Helical" evidence="6">
    <location>
        <begin position="312"/>
        <end position="336"/>
    </location>
</feature>
<evidence type="ECO:0000256" key="6">
    <source>
        <dbReference type="SAM" id="Phobius"/>
    </source>
</evidence>
<keyword evidence="5 6" id="KW-0472">Membrane</keyword>
<feature type="transmembrane region" description="Helical" evidence="6">
    <location>
        <begin position="407"/>
        <end position="428"/>
    </location>
</feature>
<evidence type="ECO:0000256" key="2">
    <source>
        <dbReference type="ARBA" id="ARBA00022475"/>
    </source>
</evidence>
<protein>
    <submittedName>
        <fullName evidence="7">Polysaccharide biosynthesis protein</fullName>
    </submittedName>
</protein>
<dbReference type="Pfam" id="PF01943">
    <property type="entry name" value="Polysacc_synt"/>
    <property type="match status" value="1"/>
</dbReference>
<dbReference type="EMBL" id="CP039381">
    <property type="protein sequence ID" value="QCT06959.1"/>
    <property type="molecule type" value="Genomic_DNA"/>
</dbReference>
<dbReference type="PANTHER" id="PTHR30250:SF26">
    <property type="entry name" value="PSMA PROTEIN"/>
    <property type="match status" value="1"/>
</dbReference>
<feature type="transmembrane region" description="Helical" evidence="6">
    <location>
        <begin position="268"/>
        <end position="291"/>
    </location>
</feature>
<evidence type="ECO:0000256" key="1">
    <source>
        <dbReference type="ARBA" id="ARBA00004651"/>
    </source>
</evidence>
<evidence type="ECO:0000256" key="5">
    <source>
        <dbReference type="ARBA" id="ARBA00023136"/>
    </source>
</evidence>
<feature type="transmembrane region" description="Helical" evidence="6">
    <location>
        <begin position="12"/>
        <end position="36"/>
    </location>
</feature>
<feature type="transmembrane region" description="Helical" evidence="6">
    <location>
        <begin position="470"/>
        <end position="489"/>
    </location>
</feature>